<protein>
    <recommendedName>
        <fullName evidence="3">MD-2-related lipid-recognition domain-containing protein</fullName>
    </recommendedName>
</protein>
<evidence type="ECO:0000313" key="4">
    <source>
        <dbReference type="EnsemblMetazoa" id="XP_019858519.1"/>
    </source>
</evidence>
<dbReference type="EnsemblMetazoa" id="XM_020002960.1">
    <property type="protein sequence ID" value="XP_019858519.1"/>
    <property type="gene ID" value="LOC109586755"/>
</dbReference>
<dbReference type="InterPro" id="IPR014756">
    <property type="entry name" value="Ig_E-set"/>
</dbReference>
<dbReference type="Proteomes" id="UP000007879">
    <property type="component" value="Unassembled WGS sequence"/>
</dbReference>
<dbReference type="InterPro" id="IPR036846">
    <property type="entry name" value="GM2-AP_sf"/>
</dbReference>
<evidence type="ECO:0000313" key="5">
    <source>
        <dbReference type="Proteomes" id="UP000007879"/>
    </source>
</evidence>
<dbReference type="Gene3D" id="2.70.220.10">
    <property type="entry name" value="Ganglioside GM2 activator"/>
    <property type="match status" value="1"/>
</dbReference>
<evidence type="ECO:0000259" key="3">
    <source>
        <dbReference type="Pfam" id="PF02221"/>
    </source>
</evidence>
<evidence type="ECO:0000256" key="1">
    <source>
        <dbReference type="ARBA" id="ARBA00022729"/>
    </source>
</evidence>
<dbReference type="AlphaFoldDB" id="A0AAN0JP05"/>
<sequence>MGRLVEYILLLLSVVLVVSTLTGSANNYYNEPTGNKGSFKDCSVSEKFAELINGSITTNPLICGKAYYYQGSLNIKKTIQWGILHFTLTHPFKNYANITFMDEKFNLCDYIYDLFKVYCPMQPGTYHTDAVGLIPSILWPGRYYAKAAMYNKEGEEIMCISTELTVKKLE</sequence>
<feature type="chain" id="PRO_5043050144" description="MD-2-related lipid-recognition domain-containing protein" evidence="2">
    <location>
        <begin position="21"/>
        <end position="170"/>
    </location>
</feature>
<proteinExistence type="predicted"/>
<dbReference type="InterPro" id="IPR003172">
    <property type="entry name" value="ML_dom"/>
</dbReference>
<reference evidence="4" key="2">
    <citation type="submission" date="2024-06" db="UniProtKB">
        <authorList>
            <consortium name="EnsemblMetazoa"/>
        </authorList>
    </citation>
    <scope>IDENTIFICATION</scope>
</reference>
<feature type="signal peptide" evidence="2">
    <location>
        <begin position="1"/>
        <end position="20"/>
    </location>
</feature>
<organism evidence="4 5">
    <name type="scientific">Amphimedon queenslandica</name>
    <name type="common">Sponge</name>
    <dbReference type="NCBI Taxonomy" id="400682"/>
    <lineage>
        <taxon>Eukaryota</taxon>
        <taxon>Metazoa</taxon>
        <taxon>Porifera</taxon>
        <taxon>Demospongiae</taxon>
        <taxon>Heteroscleromorpha</taxon>
        <taxon>Haplosclerida</taxon>
        <taxon>Niphatidae</taxon>
        <taxon>Amphimedon</taxon>
    </lineage>
</organism>
<dbReference type="SUPFAM" id="SSF81296">
    <property type="entry name" value="E set domains"/>
    <property type="match status" value="1"/>
</dbReference>
<dbReference type="Pfam" id="PF02221">
    <property type="entry name" value="E1_DerP2_DerF2"/>
    <property type="match status" value="1"/>
</dbReference>
<keyword evidence="1 2" id="KW-0732">Signal</keyword>
<feature type="domain" description="MD-2-related lipid-recognition" evidence="3">
    <location>
        <begin position="38"/>
        <end position="164"/>
    </location>
</feature>
<name>A0AAN0JP05_AMPQE</name>
<accession>A0AAN0JP05</accession>
<dbReference type="RefSeq" id="XP_019858519.1">
    <property type="nucleotide sequence ID" value="XM_020002960.1"/>
</dbReference>
<keyword evidence="5" id="KW-1185">Reference proteome</keyword>
<dbReference type="GeneID" id="109586755"/>
<reference evidence="5" key="1">
    <citation type="journal article" date="2010" name="Nature">
        <title>The Amphimedon queenslandica genome and the evolution of animal complexity.</title>
        <authorList>
            <person name="Srivastava M."/>
            <person name="Simakov O."/>
            <person name="Chapman J."/>
            <person name="Fahey B."/>
            <person name="Gauthier M.E."/>
            <person name="Mitros T."/>
            <person name="Richards G.S."/>
            <person name="Conaco C."/>
            <person name="Dacre M."/>
            <person name="Hellsten U."/>
            <person name="Larroux C."/>
            <person name="Putnam N.H."/>
            <person name="Stanke M."/>
            <person name="Adamska M."/>
            <person name="Darling A."/>
            <person name="Degnan S.M."/>
            <person name="Oakley T.H."/>
            <person name="Plachetzki D.C."/>
            <person name="Zhai Y."/>
            <person name="Adamski M."/>
            <person name="Calcino A."/>
            <person name="Cummins S.F."/>
            <person name="Goodstein D.M."/>
            <person name="Harris C."/>
            <person name="Jackson D.J."/>
            <person name="Leys S.P."/>
            <person name="Shu S."/>
            <person name="Woodcroft B.J."/>
            <person name="Vervoort M."/>
            <person name="Kosik K.S."/>
            <person name="Manning G."/>
            <person name="Degnan B.M."/>
            <person name="Rokhsar D.S."/>
        </authorList>
    </citation>
    <scope>NUCLEOTIDE SEQUENCE [LARGE SCALE GENOMIC DNA]</scope>
</reference>
<evidence type="ECO:0000256" key="2">
    <source>
        <dbReference type="SAM" id="SignalP"/>
    </source>
</evidence>
<dbReference type="KEGG" id="aqu:109586755"/>